<name>A0AAJ6QSG5_9ACAR</name>
<dbReference type="Proteomes" id="UP000694867">
    <property type="component" value="Unplaced"/>
</dbReference>
<protein>
    <submittedName>
        <fullName evidence="3">Uncharacterized protein LOC100909120</fullName>
    </submittedName>
</protein>
<accession>A0AAJ6QSG5</accession>
<dbReference type="GeneID" id="100909120"/>
<keyword evidence="2" id="KW-1185">Reference proteome</keyword>
<dbReference type="KEGG" id="goe:100909120"/>
<evidence type="ECO:0000313" key="3">
    <source>
        <dbReference type="RefSeq" id="XP_003742578.1"/>
    </source>
</evidence>
<reference evidence="3" key="1">
    <citation type="submission" date="2025-08" db="UniProtKB">
        <authorList>
            <consortium name="RefSeq"/>
        </authorList>
    </citation>
    <scope>IDENTIFICATION</scope>
</reference>
<sequence>MGAFIGWAAFAIKRRKNDSRIFEELETTTRFLDNNCQSVNAERRSQEAVTRMLKEQLCTLRKTMAAHSEFITVLREHDKVLLKKYEEAKRELKRLDSKRVRVEKHYRASRQRLNDLIVDMEDEKRKNGSRPQRDNSWLTQTL</sequence>
<evidence type="ECO:0000313" key="2">
    <source>
        <dbReference type="Proteomes" id="UP000694867"/>
    </source>
</evidence>
<organism evidence="2 3">
    <name type="scientific">Galendromus occidentalis</name>
    <name type="common">western predatory mite</name>
    <dbReference type="NCBI Taxonomy" id="34638"/>
    <lineage>
        <taxon>Eukaryota</taxon>
        <taxon>Metazoa</taxon>
        <taxon>Ecdysozoa</taxon>
        <taxon>Arthropoda</taxon>
        <taxon>Chelicerata</taxon>
        <taxon>Arachnida</taxon>
        <taxon>Acari</taxon>
        <taxon>Parasitiformes</taxon>
        <taxon>Mesostigmata</taxon>
        <taxon>Gamasina</taxon>
        <taxon>Phytoseioidea</taxon>
        <taxon>Phytoseiidae</taxon>
        <taxon>Typhlodrominae</taxon>
        <taxon>Galendromus</taxon>
    </lineage>
</organism>
<evidence type="ECO:0000256" key="1">
    <source>
        <dbReference type="SAM" id="MobiDB-lite"/>
    </source>
</evidence>
<feature type="region of interest" description="Disordered" evidence="1">
    <location>
        <begin position="119"/>
        <end position="142"/>
    </location>
</feature>
<proteinExistence type="predicted"/>
<dbReference type="AlphaFoldDB" id="A0AAJ6QSG5"/>
<dbReference type="RefSeq" id="XP_003742578.1">
    <property type="nucleotide sequence ID" value="XM_003742530.2"/>
</dbReference>
<gene>
    <name evidence="3" type="primary">LOC100909120</name>
</gene>